<evidence type="ECO:0000256" key="1">
    <source>
        <dbReference type="ARBA" id="ARBA00022729"/>
    </source>
</evidence>
<comment type="caution">
    <text evidence="5">The sequence shown here is derived from an EMBL/GenBank/DDBJ whole genome shotgun (WGS) entry which is preliminary data.</text>
</comment>
<evidence type="ECO:0008006" key="6">
    <source>
        <dbReference type="Google" id="ProtNLM"/>
    </source>
</evidence>
<dbReference type="InterPro" id="IPR001258">
    <property type="entry name" value="NHL_repeat"/>
</dbReference>
<dbReference type="EMBL" id="VYDA01000546">
    <property type="protein sequence ID" value="MYH63102.1"/>
    <property type="molecule type" value="Genomic_DNA"/>
</dbReference>
<gene>
    <name evidence="5" type="ORF">F4148_15545</name>
</gene>
<dbReference type="PANTHER" id="PTHR10680:SF38">
    <property type="entry name" value="BLL1368 PROTEIN"/>
    <property type="match status" value="1"/>
</dbReference>
<accession>A0A6B1FZT7</accession>
<sequence>MPFGTGAYQYEVIENWAKLPAGWQFGWVAAVACDSQDRVFVYSRSEHPLVVFDSDGNFLASWGEDVIEDAHGIFIDDEDNVWCTERETHCIFKFNAQGDLVMTIGTPGQEGAPGEPFRLPTDLAVASNGDLFISDGYDNARVHKYSAAGEHVLSWGDWGEGPSQFTLSHCVRLDKDDRVWVCDRTNDRIQLFDTDGNFLEERTGLLKPDTIYFDPNGEVVYVAELEQRVSVWTLDGELLSHWGGAQPSDKPGEFAACPHGIWADSHGDLYVGQVQVDDGLQKFRRLGGD</sequence>
<protein>
    <recommendedName>
        <fullName evidence="6">6-bladed beta-propeller</fullName>
    </recommendedName>
</protein>
<name>A0A6B1FZT7_9CHLR</name>
<dbReference type="PROSITE" id="PS51125">
    <property type="entry name" value="NHL"/>
    <property type="match status" value="1"/>
</dbReference>
<evidence type="ECO:0000256" key="4">
    <source>
        <dbReference type="PROSITE-ProRule" id="PRU00504"/>
    </source>
</evidence>
<dbReference type="Gene3D" id="2.120.10.30">
    <property type="entry name" value="TolB, C-terminal domain"/>
    <property type="match status" value="2"/>
</dbReference>
<dbReference type="SUPFAM" id="SSF101898">
    <property type="entry name" value="NHL repeat"/>
    <property type="match status" value="1"/>
</dbReference>
<evidence type="ECO:0000256" key="3">
    <source>
        <dbReference type="ARBA" id="ARBA00023180"/>
    </source>
</evidence>
<keyword evidence="3" id="KW-0325">Glycoprotein</keyword>
<dbReference type="InterPro" id="IPR011042">
    <property type="entry name" value="6-blade_b-propeller_TolB-like"/>
</dbReference>
<dbReference type="PANTHER" id="PTHR10680">
    <property type="entry name" value="PEPTIDYL-GLYCINE ALPHA-AMIDATING MONOOXYGENASE"/>
    <property type="match status" value="1"/>
</dbReference>
<proteinExistence type="predicted"/>
<evidence type="ECO:0000313" key="5">
    <source>
        <dbReference type="EMBL" id="MYH63102.1"/>
    </source>
</evidence>
<dbReference type="AlphaFoldDB" id="A0A6B1FZT7"/>
<evidence type="ECO:0000256" key="2">
    <source>
        <dbReference type="ARBA" id="ARBA00022737"/>
    </source>
</evidence>
<dbReference type="CDD" id="cd14958">
    <property type="entry name" value="NHL_PAL_like"/>
    <property type="match status" value="1"/>
</dbReference>
<keyword evidence="1" id="KW-0732">Signal</keyword>
<reference evidence="5" key="1">
    <citation type="submission" date="2019-09" db="EMBL/GenBank/DDBJ databases">
        <title>Characterisation of the sponge microbiome using genome-centric metagenomics.</title>
        <authorList>
            <person name="Engelberts J.P."/>
            <person name="Robbins S.J."/>
            <person name="De Goeij J.M."/>
            <person name="Aranda M."/>
            <person name="Bell S.C."/>
            <person name="Webster N.S."/>
        </authorList>
    </citation>
    <scope>NUCLEOTIDE SEQUENCE</scope>
    <source>
        <strain evidence="5">SB0675_bin_29</strain>
    </source>
</reference>
<organism evidence="5">
    <name type="scientific">Caldilineaceae bacterium SB0675_bin_29</name>
    <dbReference type="NCBI Taxonomy" id="2605266"/>
    <lineage>
        <taxon>Bacteria</taxon>
        <taxon>Bacillati</taxon>
        <taxon>Chloroflexota</taxon>
        <taxon>Caldilineae</taxon>
        <taxon>Caldilineales</taxon>
        <taxon>Caldilineaceae</taxon>
    </lineage>
</organism>
<dbReference type="Pfam" id="PF01436">
    <property type="entry name" value="NHL"/>
    <property type="match status" value="1"/>
</dbReference>
<keyword evidence="2" id="KW-0677">Repeat</keyword>
<feature type="repeat" description="NHL" evidence="4">
    <location>
        <begin position="108"/>
        <end position="148"/>
    </location>
</feature>